<dbReference type="Proteomes" id="UP000007266">
    <property type="component" value="Linkage group 2"/>
</dbReference>
<protein>
    <submittedName>
        <fullName evidence="1">Uncharacterized protein</fullName>
    </submittedName>
</protein>
<proteinExistence type="predicted"/>
<dbReference type="HOGENOM" id="CLU_1857860_0_0_1"/>
<name>D6WAN2_TRICA</name>
<gene>
    <name evidence="1" type="primary">GLEAN_01184</name>
    <name evidence="1" type="ORF">TcasGA2_TC001184</name>
</gene>
<reference evidence="1 2" key="2">
    <citation type="journal article" date="2010" name="Nucleic Acids Res.">
        <title>BeetleBase in 2010: revisions to provide comprehensive genomic information for Tribolium castaneum.</title>
        <authorList>
            <person name="Kim H.S."/>
            <person name="Murphy T."/>
            <person name="Xia J."/>
            <person name="Caragea D."/>
            <person name="Park Y."/>
            <person name="Beeman R.W."/>
            <person name="Lorenzen M.D."/>
            <person name="Butcher S."/>
            <person name="Manak J.R."/>
            <person name="Brown S.J."/>
        </authorList>
    </citation>
    <scope>GENOME REANNOTATION</scope>
    <source>
        <strain evidence="1 2">Georgia GA2</strain>
    </source>
</reference>
<dbReference type="EMBL" id="KQ971312">
    <property type="protein sequence ID" value="EEZ98655.1"/>
    <property type="molecule type" value="Genomic_DNA"/>
</dbReference>
<evidence type="ECO:0000313" key="2">
    <source>
        <dbReference type="Proteomes" id="UP000007266"/>
    </source>
</evidence>
<sequence>MARPHRPDYTFSHLPAVLQFFLKAQHSKRIDAAVIEWLLQTRNPHCSRDFIPSLRLPGVGAVRLQNAPMIKTGYVHDVKNQIHTRNDPIEIKKTADKLCRESKMKFIGLVSGICARKVYNFSAVLSNSEDIFIDFGES</sequence>
<keyword evidence="2" id="KW-1185">Reference proteome</keyword>
<evidence type="ECO:0000313" key="1">
    <source>
        <dbReference type="EMBL" id="EEZ98655.1"/>
    </source>
</evidence>
<accession>D6WAN2</accession>
<reference evidence="1 2" key="1">
    <citation type="journal article" date="2008" name="Nature">
        <title>The genome of the model beetle and pest Tribolium castaneum.</title>
        <authorList>
            <consortium name="Tribolium Genome Sequencing Consortium"/>
            <person name="Richards S."/>
            <person name="Gibbs R.A."/>
            <person name="Weinstock G.M."/>
            <person name="Brown S.J."/>
            <person name="Denell R."/>
            <person name="Beeman R.W."/>
            <person name="Gibbs R."/>
            <person name="Beeman R.W."/>
            <person name="Brown S.J."/>
            <person name="Bucher G."/>
            <person name="Friedrich M."/>
            <person name="Grimmelikhuijzen C.J."/>
            <person name="Klingler M."/>
            <person name="Lorenzen M."/>
            <person name="Richards S."/>
            <person name="Roth S."/>
            <person name="Schroder R."/>
            <person name="Tautz D."/>
            <person name="Zdobnov E.M."/>
            <person name="Muzny D."/>
            <person name="Gibbs R.A."/>
            <person name="Weinstock G.M."/>
            <person name="Attaway T."/>
            <person name="Bell S."/>
            <person name="Buhay C.J."/>
            <person name="Chandrabose M.N."/>
            <person name="Chavez D."/>
            <person name="Clerk-Blankenburg K.P."/>
            <person name="Cree A."/>
            <person name="Dao M."/>
            <person name="Davis C."/>
            <person name="Chacko J."/>
            <person name="Dinh H."/>
            <person name="Dugan-Rocha S."/>
            <person name="Fowler G."/>
            <person name="Garner T.T."/>
            <person name="Garnes J."/>
            <person name="Gnirke A."/>
            <person name="Hawes A."/>
            <person name="Hernandez J."/>
            <person name="Hines S."/>
            <person name="Holder M."/>
            <person name="Hume J."/>
            <person name="Jhangiani S.N."/>
            <person name="Joshi V."/>
            <person name="Khan Z.M."/>
            <person name="Jackson L."/>
            <person name="Kovar C."/>
            <person name="Kowis A."/>
            <person name="Lee S."/>
            <person name="Lewis L.R."/>
            <person name="Margolis J."/>
            <person name="Morgan M."/>
            <person name="Nazareth L.V."/>
            <person name="Nguyen N."/>
            <person name="Okwuonu G."/>
            <person name="Parker D."/>
            <person name="Richards S."/>
            <person name="Ruiz S.J."/>
            <person name="Santibanez J."/>
            <person name="Savard J."/>
            <person name="Scherer S.E."/>
            <person name="Schneider B."/>
            <person name="Sodergren E."/>
            <person name="Tautz D."/>
            <person name="Vattahil S."/>
            <person name="Villasana D."/>
            <person name="White C.S."/>
            <person name="Wright R."/>
            <person name="Park Y."/>
            <person name="Beeman R.W."/>
            <person name="Lord J."/>
            <person name="Oppert B."/>
            <person name="Lorenzen M."/>
            <person name="Brown S."/>
            <person name="Wang L."/>
            <person name="Savard J."/>
            <person name="Tautz D."/>
            <person name="Richards S."/>
            <person name="Weinstock G."/>
            <person name="Gibbs R.A."/>
            <person name="Liu Y."/>
            <person name="Worley K."/>
            <person name="Weinstock G."/>
            <person name="Elsik C.G."/>
            <person name="Reese J.T."/>
            <person name="Elhaik E."/>
            <person name="Landan G."/>
            <person name="Graur D."/>
            <person name="Arensburger P."/>
            <person name="Atkinson P."/>
            <person name="Beeman R.W."/>
            <person name="Beidler J."/>
            <person name="Brown S.J."/>
            <person name="Demuth J.P."/>
            <person name="Drury D.W."/>
            <person name="Du Y.Z."/>
            <person name="Fujiwara H."/>
            <person name="Lorenzen M."/>
            <person name="Maselli V."/>
            <person name="Osanai M."/>
            <person name="Park Y."/>
            <person name="Robertson H.M."/>
            <person name="Tu Z."/>
            <person name="Wang J.J."/>
            <person name="Wang S."/>
            <person name="Richards S."/>
            <person name="Song H."/>
            <person name="Zhang L."/>
            <person name="Sodergren E."/>
            <person name="Werner D."/>
            <person name="Stanke M."/>
            <person name="Morgenstern B."/>
            <person name="Solovyev V."/>
            <person name="Kosarev P."/>
            <person name="Brown G."/>
            <person name="Chen H.C."/>
            <person name="Ermolaeva O."/>
            <person name="Hlavina W."/>
            <person name="Kapustin Y."/>
            <person name="Kiryutin B."/>
            <person name="Kitts P."/>
            <person name="Maglott D."/>
            <person name="Pruitt K."/>
            <person name="Sapojnikov V."/>
            <person name="Souvorov A."/>
            <person name="Mackey A.J."/>
            <person name="Waterhouse R.M."/>
            <person name="Wyder S."/>
            <person name="Zdobnov E.M."/>
            <person name="Zdobnov E.M."/>
            <person name="Wyder S."/>
            <person name="Kriventseva E.V."/>
            <person name="Kadowaki T."/>
            <person name="Bork P."/>
            <person name="Aranda M."/>
            <person name="Bao R."/>
            <person name="Beermann A."/>
            <person name="Berns N."/>
            <person name="Bolognesi R."/>
            <person name="Bonneton F."/>
            <person name="Bopp D."/>
            <person name="Brown S.J."/>
            <person name="Bucher G."/>
            <person name="Butts T."/>
            <person name="Chaumot A."/>
            <person name="Denell R.E."/>
            <person name="Ferrier D.E."/>
            <person name="Friedrich M."/>
            <person name="Gordon C.M."/>
            <person name="Jindra M."/>
            <person name="Klingler M."/>
            <person name="Lan Q."/>
            <person name="Lattorff H.M."/>
            <person name="Laudet V."/>
            <person name="von Levetsow C."/>
            <person name="Liu Z."/>
            <person name="Lutz R."/>
            <person name="Lynch J.A."/>
            <person name="da Fonseca R.N."/>
            <person name="Posnien N."/>
            <person name="Reuter R."/>
            <person name="Roth S."/>
            <person name="Savard J."/>
            <person name="Schinko J.B."/>
            <person name="Schmitt C."/>
            <person name="Schoppmeier M."/>
            <person name="Schroder R."/>
            <person name="Shippy T.D."/>
            <person name="Simonnet F."/>
            <person name="Marques-Souza H."/>
            <person name="Tautz D."/>
            <person name="Tomoyasu Y."/>
            <person name="Trauner J."/>
            <person name="Van der Zee M."/>
            <person name="Vervoort M."/>
            <person name="Wittkopp N."/>
            <person name="Wimmer E.A."/>
            <person name="Yang X."/>
            <person name="Jones A.K."/>
            <person name="Sattelle D.B."/>
            <person name="Ebert P.R."/>
            <person name="Nelson D."/>
            <person name="Scott J.G."/>
            <person name="Beeman R.W."/>
            <person name="Muthukrishnan S."/>
            <person name="Kramer K.J."/>
            <person name="Arakane Y."/>
            <person name="Beeman R.W."/>
            <person name="Zhu Q."/>
            <person name="Hogenkamp D."/>
            <person name="Dixit R."/>
            <person name="Oppert B."/>
            <person name="Jiang H."/>
            <person name="Zou Z."/>
            <person name="Marshall J."/>
            <person name="Elpidina E."/>
            <person name="Vinokurov K."/>
            <person name="Oppert C."/>
            <person name="Zou Z."/>
            <person name="Evans J."/>
            <person name="Lu Z."/>
            <person name="Zhao P."/>
            <person name="Sumathipala N."/>
            <person name="Altincicek B."/>
            <person name="Vilcinskas A."/>
            <person name="Williams M."/>
            <person name="Hultmark D."/>
            <person name="Hetru C."/>
            <person name="Jiang H."/>
            <person name="Grimmelikhuijzen C.J."/>
            <person name="Hauser F."/>
            <person name="Cazzamali G."/>
            <person name="Williamson M."/>
            <person name="Park Y."/>
            <person name="Li B."/>
            <person name="Tanaka Y."/>
            <person name="Predel R."/>
            <person name="Neupert S."/>
            <person name="Schachtner J."/>
            <person name="Verleyen P."/>
            <person name="Raible F."/>
            <person name="Bork P."/>
            <person name="Friedrich M."/>
            <person name="Walden K.K."/>
            <person name="Robertson H.M."/>
            <person name="Angeli S."/>
            <person name="Foret S."/>
            <person name="Bucher G."/>
            <person name="Schuetz S."/>
            <person name="Maleszka R."/>
            <person name="Wimmer E.A."/>
            <person name="Beeman R.W."/>
            <person name="Lorenzen M."/>
            <person name="Tomoyasu Y."/>
            <person name="Miller S.C."/>
            <person name="Grossmann D."/>
            <person name="Bucher G."/>
        </authorList>
    </citation>
    <scope>NUCLEOTIDE SEQUENCE [LARGE SCALE GENOMIC DNA]</scope>
    <source>
        <strain evidence="1 2">Georgia GA2</strain>
    </source>
</reference>
<dbReference type="AlphaFoldDB" id="D6WAN2"/>
<organism evidence="1 2">
    <name type="scientific">Tribolium castaneum</name>
    <name type="common">Red flour beetle</name>
    <dbReference type="NCBI Taxonomy" id="7070"/>
    <lineage>
        <taxon>Eukaryota</taxon>
        <taxon>Metazoa</taxon>
        <taxon>Ecdysozoa</taxon>
        <taxon>Arthropoda</taxon>
        <taxon>Hexapoda</taxon>
        <taxon>Insecta</taxon>
        <taxon>Pterygota</taxon>
        <taxon>Neoptera</taxon>
        <taxon>Endopterygota</taxon>
        <taxon>Coleoptera</taxon>
        <taxon>Polyphaga</taxon>
        <taxon>Cucujiformia</taxon>
        <taxon>Tenebrionidae</taxon>
        <taxon>Tenebrionidae incertae sedis</taxon>
        <taxon>Tribolium</taxon>
    </lineage>
</organism>